<dbReference type="EMBL" id="PEXQ01000048">
    <property type="protein sequence ID" value="PIU15232.1"/>
    <property type="molecule type" value="Genomic_DNA"/>
</dbReference>
<dbReference type="AlphaFoldDB" id="A0A2M6XUC3"/>
<evidence type="ECO:0008006" key="3">
    <source>
        <dbReference type="Google" id="ProtNLM"/>
    </source>
</evidence>
<evidence type="ECO:0000313" key="1">
    <source>
        <dbReference type="EMBL" id="PIU15232.1"/>
    </source>
</evidence>
<sequence>MRNDNNSKISEIISAAKKLPCFNLNDLAALETDKTYLKILLGRYAKAGKIIRLKKGLYVTKEYIDNLEKKGRFSHYLDFLNGVLCEPSYLSLEYVLYRHNLLTDVPYNFTAITKNKTAIFTNRFGNFLYYKIKDLLFCGFELVKEGEFSFLRASKAKALFDFLYLRKNILPVKEAVKELRLNVENLNRADIKELKKYVAMDGSKKMKEIINHLLR</sequence>
<protein>
    <recommendedName>
        <fullName evidence="3">Abortive phage infection protein</fullName>
    </recommendedName>
</protein>
<reference evidence="2" key="1">
    <citation type="submission" date="2017-09" db="EMBL/GenBank/DDBJ databases">
        <title>Depth-based differentiation of microbial function through sediment-hosted aquifers and enrichment of novel symbionts in the deep terrestrial subsurface.</title>
        <authorList>
            <person name="Probst A.J."/>
            <person name="Ladd B."/>
            <person name="Jarett J.K."/>
            <person name="Geller-Mcgrath D.E."/>
            <person name="Sieber C.M.K."/>
            <person name="Emerson J.B."/>
            <person name="Anantharaman K."/>
            <person name="Thomas B.C."/>
            <person name="Malmstrom R."/>
            <person name="Stieglmeier M."/>
            <person name="Klingl A."/>
            <person name="Woyke T."/>
            <person name="Ryan C.M."/>
            <person name="Banfield J.F."/>
        </authorList>
    </citation>
    <scope>NUCLEOTIDE SEQUENCE [LARGE SCALE GENOMIC DNA]</scope>
</reference>
<accession>A0A2M6XUC3</accession>
<dbReference type="Proteomes" id="UP000229784">
    <property type="component" value="Unassembled WGS sequence"/>
</dbReference>
<name>A0A2M6XUC3_9BACT</name>
<proteinExistence type="predicted"/>
<evidence type="ECO:0000313" key="2">
    <source>
        <dbReference type="Proteomes" id="UP000229784"/>
    </source>
</evidence>
<gene>
    <name evidence="1" type="ORF">COT20_01945</name>
</gene>
<comment type="caution">
    <text evidence="1">The sequence shown here is derived from an EMBL/GenBank/DDBJ whole genome shotgun (WGS) entry which is preliminary data.</text>
</comment>
<organism evidence="1 2">
    <name type="scientific">bacterium (Candidatus Gribaldobacteria) CG08_land_8_20_14_0_20_39_15</name>
    <dbReference type="NCBI Taxonomy" id="2014273"/>
    <lineage>
        <taxon>Bacteria</taxon>
        <taxon>Candidatus Gribaldobacteria</taxon>
    </lineage>
</organism>